<gene>
    <name evidence="1" type="ORF">G3T38_06480</name>
</gene>
<dbReference type="AlphaFoldDB" id="A0A6P0HGT0"/>
<name>A0A6P0HGT0_9ACTN</name>
<accession>A0A6P0HGT0</accession>
<dbReference type="RefSeq" id="WP_163771268.1">
    <property type="nucleotide sequence ID" value="NZ_JAAGXA010000003.1"/>
</dbReference>
<reference evidence="1 2" key="1">
    <citation type="journal article" date="2014" name="Int. J. Syst. Evol. Microbiol.">
        <title>Nocardioides zeae sp. nov., isolated from the stem of Zea mays.</title>
        <authorList>
            <person name="Glaeser S.P."/>
            <person name="McInroy J.A."/>
            <person name="Busse H.J."/>
            <person name="Kampfer P."/>
        </authorList>
    </citation>
    <scope>NUCLEOTIDE SEQUENCE [LARGE SCALE GENOMIC DNA]</scope>
    <source>
        <strain evidence="1 2">JCM 30728</strain>
    </source>
</reference>
<sequence>MTVLTAPRLAPGVQLHRTADGDLLRTADGTLHAVHLPPAEADELRRALVAGRRPGTPVAAAAYDALGAAGHLRPATSPAARVQGTGPLAAATAAALRRMGVEVGQDEASTLRIDVTAPRAARVEAWCADGHLVVAPAAVPLADVAARWRAAGHHRRLDEVDPADEVAPSVVAASATPSSRAVELVAHTLASEALARADRADRADRPQGRDAYLATTIDLRTLAVARRPVLPVPPAPR</sequence>
<comment type="caution">
    <text evidence="1">The sequence shown here is derived from an EMBL/GenBank/DDBJ whole genome shotgun (WGS) entry which is preliminary data.</text>
</comment>
<dbReference type="EMBL" id="JAAGXA010000003">
    <property type="protein sequence ID" value="NEN77919.1"/>
    <property type="molecule type" value="Genomic_DNA"/>
</dbReference>
<evidence type="ECO:0000313" key="2">
    <source>
        <dbReference type="Proteomes" id="UP000468687"/>
    </source>
</evidence>
<protein>
    <submittedName>
        <fullName evidence="1">Uncharacterized protein</fullName>
    </submittedName>
</protein>
<proteinExistence type="predicted"/>
<keyword evidence="2" id="KW-1185">Reference proteome</keyword>
<evidence type="ECO:0000313" key="1">
    <source>
        <dbReference type="EMBL" id="NEN77919.1"/>
    </source>
</evidence>
<organism evidence="1 2">
    <name type="scientific">Nocardioides zeae</name>
    <dbReference type="NCBI Taxonomy" id="1457234"/>
    <lineage>
        <taxon>Bacteria</taxon>
        <taxon>Bacillati</taxon>
        <taxon>Actinomycetota</taxon>
        <taxon>Actinomycetes</taxon>
        <taxon>Propionibacteriales</taxon>
        <taxon>Nocardioidaceae</taxon>
        <taxon>Nocardioides</taxon>
    </lineage>
</organism>
<dbReference type="Proteomes" id="UP000468687">
    <property type="component" value="Unassembled WGS sequence"/>
</dbReference>